<keyword evidence="4" id="KW-1185">Reference proteome</keyword>
<evidence type="ECO:0000313" key="4">
    <source>
        <dbReference type="Proteomes" id="UP000594195"/>
    </source>
</evidence>
<dbReference type="CDD" id="cd00293">
    <property type="entry name" value="USP-like"/>
    <property type="match status" value="1"/>
</dbReference>
<proteinExistence type="inferred from homology"/>
<organism evidence="3 4">
    <name type="scientific">Kaistella flava</name>
    <name type="common">ex Peng et al. 2021</name>
    <dbReference type="NCBI Taxonomy" id="2038776"/>
    <lineage>
        <taxon>Bacteria</taxon>
        <taxon>Pseudomonadati</taxon>
        <taxon>Bacteroidota</taxon>
        <taxon>Flavobacteriia</taxon>
        <taxon>Flavobacteriales</taxon>
        <taxon>Weeksellaceae</taxon>
        <taxon>Chryseobacterium group</taxon>
        <taxon>Kaistella</taxon>
    </lineage>
</organism>
<dbReference type="KEGG" id="kfa:Q73A0000_02005"/>
<dbReference type="Proteomes" id="UP000594195">
    <property type="component" value="Chromosome"/>
</dbReference>
<dbReference type="SUPFAM" id="SSF52402">
    <property type="entry name" value="Adenine nucleotide alpha hydrolases-like"/>
    <property type="match status" value="2"/>
</dbReference>
<dbReference type="Gene3D" id="3.40.50.620">
    <property type="entry name" value="HUPs"/>
    <property type="match status" value="2"/>
</dbReference>
<dbReference type="PANTHER" id="PTHR46268">
    <property type="entry name" value="STRESS RESPONSE PROTEIN NHAX"/>
    <property type="match status" value="1"/>
</dbReference>
<name>A0A7M2Y6B3_9FLAO</name>
<gene>
    <name evidence="3" type="ORF">Q73A0000_02005</name>
</gene>
<sequence length="303" mass="34351">MQMKTEIKTILIPIDFTEKSKNALKVAAKMAQRHQAKLIISHTVHIYYMISRSGKQVIGSETVQENTNRATEKLDKLRISLLEKFNIEVETRLCSQNIIDSINDSVESDQIDLVVMGTSGQQKMKQLILGSNSYNVLLHANCSVLLIPEKFKKTSFKKILFPIRVKDELDQKADLSILLANKNDGNINLLGVGDPDRMIEVRKSYIEMKKNLMLKSTDYESEFLLSHDNAEIIAQVAKDKKCDIILLADEDEHSWKSFMADNFFKKMINGTTIPLFIVKSKLKKIKNKTEAVSGYDLTIPALG</sequence>
<dbReference type="PANTHER" id="PTHR46268:SF6">
    <property type="entry name" value="UNIVERSAL STRESS PROTEIN UP12"/>
    <property type="match status" value="1"/>
</dbReference>
<evidence type="ECO:0000313" key="3">
    <source>
        <dbReference type="EMBL" id="QOW09214.1"/>
    </source>
</evidence>
<dbReference type="PRINTS" id="PR01438">
    <property type="entry name" value="UNVRSLSTRESS"/>
</dbReference>
<dbReference type="AlphaFoldDB" id="A0A7M2Y6B3"/>
<dbReference type="InterPro" id="IPR006015">
    <property type="entry name" value="Universal_stress_UspA"/>
</dbReference>
<evidence type="ECO:0000259" key="2">
    <source>
        <dbReference type="Pfam" id="PF00582"/>
    </source>
</evidence>
<dbReference type="Pfam" id="PF00582">
    <property type="entry name" value="Usp"/>
    <property type="match status" value="1"/>
</dbReference>
<accession>A0A7M2Y6B3</accession>
<feature type="domain" description="UspA" evidence="2">
    <location>
        <begin position="7"/>
        <end position="148"/>
    </location>
</feature>
<dbReference type="InterPro" id="IPR006016">
    <property type="entry name" value="UspA"/>
</dbReference>
<comment type="similarity">
    <text evidence="1">Belongs to the universal stress protein A family.</text>
</comment>
<dbReference type="InterPro" id="IPR014729">
    <property type="entry name" value="Rossmann-like_a/b/a_fold"/>
</dbReference>
<evidence type="ECO:0000256" key="1">
    <source>
        <dbReference type="ARBA" id="ARBA00008791"/>
    </source>
</evidence>
<reference evidence="3 4" key="1">
    <citation type="submission" date="2019-05" db="EMBL/GenBank/DDBJ databases">
        <title>Chryseobacterium sp. isolated from King George Island, maritime Antarctica.</title>
        <authorList>
            <person name="Peng X."/>
        </authorList>
    </citation>
    <scope>NUCLEOTIDE SEQUENCE [LARGE SCALE GENOMIC DNA]</scope>
    <source>
        <strain evidence="3 4">7-3A</strain>
    </source>
</reference>
<protein>
    <submittedName>
        <fullName evidence="3">Universal stress protein</fullName>
    </submittedName>
</protein>
<dbReference type="EMBL" id="CP040442">
    <property type="protein sequence ID" value="QOW09214.1"/>
    <property type="molecule type" value="Genomic_DNA"/>
</dbReference>